<name>S3D011_GLAL2</name>
<evidence type="ECO:0000313" key="2">
    <source>
        <dbReference type="Proteomes" id="UP000016922"/>
    </source>
</evidence>
<dbReference type="HOGENOM" id="CLU_004581_1_0_1"/>
<gene>
    <name evidence="1" type="ORF">GLAREA_04157</name>
</gene>
<dbReference type="InterPro" id="IPR036465">
    <property type="entry name" value="vWFA_dom_sf"/>
</dbReference>
<proteinExistence type="predicted"/>
<dbReference type="OMA" id="LAYRDYC"/>
<accession>S3D011</accession>
<dbReference type="Gene3D" id="3.40.50.410">
    <property type="entry name" value="von Willebrand factor, type A domain"/>
    <property type="match status" value="1"/>
</dbReference>
<keyword evidence="2" id="KW-1185">Reference proteome</keyword>
<reference evidence="1 2" key="1">
    <citation type="journal article" date="2013" name="BMC Genomics">
        <title>Genomics-driven discovery of the pneumocandin biosynthetic gene cluster in the fungus Glarea lozoyensis.</title>
        <authorList>
            <person name="Chen L."/>
            <person name="Yue Q."/>
            <person name="Zhang X."/>
            <person name="Xiang M."/>
            <person name="Wang C."/>
            <person name="Li S."/>
            <person name="Che Y."/>
            <person name="Ortiz-Lopez F.J."/>
            <person name="Bills G.F."/>
            <person name="Liu X."/>
            <person name="An Z."/>
        </authorList>
    </citation>
    <scope>NUCLEOTIDE SEQUENCE [LARGE SCALE GENOMIC DNA]</scope>
    <source>
        <strain evidence="2">ATCC 20868 / MF5171</strain>
    </source>
</reference>
<dbReference type="RefSeq" id="XP_008082601.1">
    <property type="nucleotide sequence ID" value="XM_008084410.1"/>
</dbReference>
<dbReference type="GeneID" id="19463212"/>
<dbReference type="Proteomes" id="UP000016922">
    <property type="component" value="Unassembled WGS sequence"/>
</dbReference>
<organism evidence="1 2">
    <name type="scientific">Glarea lozoyensis (strain ATCC 20868 / MF5171)</name>
    <dbReference type="NCBI Taxonomy" id="1116229"/>
    <lineage>
        <taxon>Eukaryota</taxon>
        <taxon>Fungi</taxon>
        <taxon>Dikarya</taxon>
        <taxon>Ascomycota</taxon>
        <taxon>Pezizomycotina</taxon>
        <taxon>Leotiomycetes</taxon>
        <taxon>Helotiales</taxon>
        <taxon>Helotiaceae</taxon>
        <taxon>Glarea</taxon>
    </lineage>
</organism>
<dbReference type="KEGG" id="glz:GLAREA_04157"/>
<dbReference type="AlphaFoldDB" id="S3D011"/>
<sequence>MDSTPSLPTQAPEIYDLLLLIDATYNTGPTLNSLSITLPHLLTLTTVTTSFSRLSILAYRAYFPPTLILSFSGWKDPSSPTARAELTHFAQTLHPDGGGDEPEAMKTALARAYEVMRPEATTLVLLYMDAPPHTRENARRIWGAKSNYEVEQKVLLESGSFGGRGHLFADWVCGARVLAGRAKVVCLLEGRHMAGRLGDYYTFLSAVTGGACFYLTSSRAGDISEMTVRLLLEWMGVEIGGWEDGGIGAKLARFKDLSVLEKIEKEESLEGSSQGSGVENFKVDLAILKKYMPPTKQMKQLIEDDISTISLNPGFGSLWRAICSDRDNDARGDLTTAFRKSIEKIKNIEKKVRMKIWLEESYDFTVDIQEAIESVGEDQQFPCVYLDLISSFPQPSESHANSSPIHQFQRSELLEIKRSCDAQVLKRLGSILTRFSFAKTPQDLPSNTKSVPIQRIPLALVQPTYDRKFWKISLHLIVPGTILPAHPAVLLAALALTRGINPLFLAAETEILAWKNPWHTLKPRDIYNINHLNLLLPADAAYTTHDLNSPPNPHLETLLKPSARSLFWLFISYKTLEQNLHTPLTTAISWTPEKATVALGPLVTCISCRFPRSVTVMGAKGKCGNCIADYQAPEDRARCIRSCVSRNDTPATEATWVECRMRMCRAQYVVYNPQALGVSAKCYYCRKGGGAPCVECRRCLSKIIYPVDYHPEDISNFTCPACLAGRRTIVEVETSVQELNVQNGMDWLIKDGDNKLSDLLSGVSIGKQLESAKSSKVCEKTSFFRSPSTTNLTLDGKPVQNIPQLITKLKNLVLTRTHTPSGYDPQASLLDPP</sequence>
<dbReference type="eggNOG" id="ENOG502RY35">
    <property type="taxonomic scope" value="Eukaryota"/>
</dbReference>
<evidence type="ECO:0000313" key="1">
    <source>
        <dbReference type="EMBL" id="EPE31190.1"/>
    </source>
</evidence>
<dbReference type="EMBL" id="KE145363">
    <property type="protein sequence ID" value="EPE31190.1"/>
    <property type="molecule type" value="Genomic_DNA"/>
</dbReference>
<dbReference type="OrthoDB" id="10009520at2759"/>
<protein>
    <recommendedName>
        <fullName evidence="3">VWFA domain-containing protein</fullName>
    </recommendedName>
</protein>
<evidence type="ECO:0008006" key="3">
    <source>
        <dbReference type="Google" id="ProtNLM"/>
    </source>
</evidence>